<evidence type="ECO:0000313" key="1">
    <source>
        <dbReference type="EMBL" id="AYB34314.1"/>
    </source>
</evidence>
<dbReference type="Proteomes" id="UP000266183">
    <property type="component" value="Chromosome"/>
</dbReference>
<organism evidence="1 2">
    <name type="scientific">Chryseolinea soli</name>
    <dbReference type="NCBI Taxonomy" id="2321403"/>
    <lineage>
        <taxon>Bacteria</taxon>
        <taxon>Pseudomonadati</taxon>
        <taxon>Bacteroidota</taxon>
        <taxon>Cytophagia</taxon>
        <taxon>Cytophagales</taxon>
        <taxon>Fulvivirgaceae</taxon>
        <taxon>Chryseolinea</taxon>
    </lineage>
</organism>
<dbReference type="AlphaFoldDB" id="A0A385STR7"/>
<reference evidence="2" key="1">
    <citation type="submission" date="2018-09" db="EMBL/GenBank/DDBJ databases">
        <title>Chryseolinea sp. KIS68-18 isolated from soil.</title>
        <authorList>
            <person name="Weon H.-Y."/>
            <person name="Kwon S.-W."/>
            <person name="Lee S.A."/>
        </authorList>
    </citation>
    <scope>NUCLEOTIDE SEQUENCE [LARGE SCALE GENOMIC DNA]</scope>
    <source>
        <strain evidence="2">KIS68-18</strain>
    </source>
</reference>
<dbReference type="EMBL" id="CP032382">
    <property type="protein sequence ID" value="AYB34314.1"/>
    <property type="molecule type" value="Genomic_DNA"/>
</dbReference>
<dbReference type="KEGG" id="chk:D4L85_28705"/>
<keyword evidence="2" id="KW-1185">Reference proteome</keyword>
<accession>A0A385STR7</accession>
<evidence type="ECO:0000313" key="2">
    <source>
        <dbReference type="Proteomes" id="UP000266183"/>
    </source>
</evidence>
<protein>
    <submittedName>
        <fullName evidence="1">Uncharacterized protein</fullName>
    </submittedName>
</protein>
<gene>
    <name evidence="1" type="ORF">D4L85_28705</name>
</gene>
<proteinExistence type="predicted"/>
<sequence>MSFRNVTDTGRGEEFALSNRAYPMSERQETAGEWRVWANAKNRKVYTNGIDLLIFFIYSETHRQSTL</sequence>
<name>A0A385STR7_9BACT</name>